<dbReference type="PATRIC" id="fig|43687.5.peg.1599"/>
<evidence type="ECO:0000313" key="7">
    <source>
        <dbReference type="Proteomes" id="UP000029084"/>
    </source>
</evidence>
<sequence length="239" mass="26604">MKVDYVIKAMAELIGYDETVYVGLNSIPALLAAFLARDMMNKEIRIIGVAEADNPKTIQVSPSTGDPFFLDGAPVMITADSFDLAQKGELDVMFLGPAQIDQETNVNLTAIGDYRRPSVKLPGGAATAYLMPLANKLILWNLKHSKNTLVSRVDFVTGTAKYSKNKVFLVTNLAVMKFDREKGKWVVIAVPPWSSEQQIIQNTGFPVEIESLRIVTLYHDEMEYLDMLDPQNLRSALEF</sequence>
<reference evidence="1 7" key="1">
    <citation type="journal article" date="2014" name="J. Bacteriol.">
        <title>Role of an Archaeal PitA Transporter in the Copper and Arsenic Resistance of Metallosphaera sedula, an Extreme Thermoacidophile.</title>
        <authorList>
            <person name="McCarthy S."/>
            <person name="Ai C."/>
            <person name="Wheaton G."/>
            <person name="Tevatia R."/>
            <person name="Eckrich V."/>
            <person name="Kelly R."/>
            <person name="Blum P."/>
        </authorList>
    </citation>
    <scope>NUCLEOTIDE SEQUENCE [LARGE SCALE GENOMIC DNA]</scope>
    <source>
        <strain evidence="1 7">CuR1</strain>
    </source>
</reference>
<evidence type="ECO:0000313" key="4">
    <source>
        <dbReference type="EMBL" id="AKV78960.1"/>
    </source>
</evidence>
<evidence type="ECO:0000313" key="9">
    <source>
        <dbReference type="Proteomes" id="UP000061362"/>
    </source>
</evidence>
<organism evidence="1 7">
    <name type="scientific">Metallosphaera sedula</name>
    <dbReference type="NCBI Taxonomy" id="43687"/>
    <lineage>
        <taxon>Archaea</taxon>
        <taxon>Thermoproteota</taxon>
        <taxon>Thermoprotei</taxon>
        <taxon>Sulfolobales</taxon>
        <taxon>Sulfolobaceae</taxon>
        <taxon>Metallosphaera</taxon>
    </lineage>
</organism>
<dbReference type="EMBL" id="CP012174">
    <property type="protein sequence ID" value="AKV78960.1"/>
    <property type="molecule type" value="Genomic_DNA"/>
</dbReference>
<dbReference type="InterPro" id="IPR037171">
    <property type="entry name" value="NagB/RpiA_transferase-like"/>
</dbReference>
<dbReference type="EMBL" id="CP012172">
    <property type="protein sequence ID" value="AKV74470.1"/>
    <property type="molecule type" value="Genomic_DNA"/>
</dbReference>
<dbReference type="Proteomes" id="UP000056255">
    <property type="component" value="Chromosome"/>
</dbReference>
<dbReference type="InterPro" id="IPR004165">
    <property type="entry name" value="CoA_trans_fam_I"/>
</dbReference>
<dbReference type="EMBL" id="CP008822">
    <property type="protein sequence ID" value="AIM27612.1"/>
    <property type="molecule type" value="Genomic_DNA"/>
</dbReference>
<dbReference type="EMBL" id="CP012176">
    <property type="protein sequence ID" value="AKV83445.1"/>
    <property type="molecule type" value="Genomic_DNA"/>
</dbReference>
<dbReference type="Proteomes" id="UP000062475">
    <property type="component" value="Chromosome"/>
</dbReference>
<gene>
    <name evidence="1" type="ORF">HA72_1471</name>
    <name evidence="2" type="ORF">MsedA_1491</name>
    <name evidence="3" type="ORF">MsedB_1493</name>
    <name evidence="4" type="ORF">MsedC_1491</name>
    <name evidence="5" type="ORF">MsedD_1492</name>
    <name evidence="6" type="ORF">MsedE_1497</name>
</gene>
<dbReference type="GO" id="GO:0008410">
    <property type="term" value="F:CoA-transferase activity"/>
    <property type="evidence" value="ECO:0007669"/>
    <property type="project" value="InterPro"/>
</dbReference>
<dbReference type="SUPFAM" id="SSF100950">
    <property type="entry name" value="NagB/RpiA/CoA transferase-like"/>
    <property type="match status" value="1"/>
</dbReference>
<reference evidence="6 8" key="3">
    <citation type="submission" date="2015-07" db="EMBL/GenBank/DDBJ databases">
        <title>Physiological, transcriptional responses and genome re-sequencing of acid resistant extremely thermoacidophilic Metallosphaera sedula SARC-M1.</title>
        <authorList>
            <person name="Ai C."/>
            <person name="McCarthy S."/>
            <person name="Eckrich V."/>
            <person name="Rudrappa D."/>
            <person name="Qiu G."/>
            <person name="Blum P."/>
        </authorList>
    </citation>
    <scope>NUCLEOTIDE SEQUENCE [LARGE SCALE GENOMIC DNA]</scope>
    <source>
        <strain evidence="6 8">SARC-M1</strain>
    </source>
</reference>
<evidence type="ECO:0000313" key="10">
    <source>
        <dbReference type="Proteomes" id="UP000062398"/>
    </source>
</evidence>
<dbReference type="Pfam" id="PF01144">
    <property type="entry name" value="CoA_trans"/>
    <property type="match status" value="1"/>
</dbReference>
<evidence type="ECO:0000313" key="11">
    <source>
        <dbReference type="Proteomes" id="UP000062475"/>
    </source>
</evidence>
<dbReference type="OrthoDB" id="9252at2157"/>
<dbReference type="OMA" id="KALFRFD"/>
<evidence type="ECO:0000313" key="3">
    <source>
        <dbReference type="EMBL" id="AKV76709.1"/>
    </source>
</evidence>
<dbReference type="EMBL" id="CP012175">
    <property type="protein sequence ID" value="AKV81205.1"/>
    <property type="molecule type" value="Genomic_DNA"/>
</dbReference>
<accession>A0A088E7E4</accession>
<protein>
    <submittedName>
        <fullName evidence="2">CoA-transferase</fullName>
    </submittedName>
    <submittedName>
        <fullName evidence="1">Coenzyme A transferase</fullName>
    </submittedName>
</protein>
<evidence type="ECO:0000313" key="1">
    <source>
        <dbReference type="EMBL" id="AIM27612.1"/>
    </source>
</evidence>
<dbReference type="Proteomes" id="UP000068832">
    <property type="component" value="Chromosome"/>
</dbReference>
<proteinExistence type="predicted"/>
<dbReference type="EMBL" id="CP012173">
    <property type="protein sequence ID" value="AKV76709.1"/>
    <property type="molecule type" value="Genomic_DNA"/>
</dbReference>
<dbReference type="Gene3D" id="3.40.1080.10">
    <property type="entry name" value="Glutaconate Coenzyme A-transferase"/>
    <property type="match status" value="1"/>
</dbReference>
<evidence type="ECO:0000313" key="6">
    <source>
        <dbReference type="EMBL" id="AKV83445.1"/>
    </source>
</evidence>
<evidence type="ECO:0000313" key="8">
    <source>
        <dbReference type="Proteomes" id="UP000056255"/>
    </source>
</evidence>
<evidence type="ECO:0000313" key="2">
    <source>
        <dbReference type="EMBL" id="AKV74470.1"/>
    </source>
</evidence>
<reference evidence="9 10" key="2">
    <citation type="journal article" date="2015" name="Genome Announc.">
        <title>Complete Genome Sequences of Evolved Arsenate-Resistant Metallosphaera sedula Strains.</title>
        <authorList>
            <person name="Ai C."/>
            <person name="McCarthy S."/>
            <person name="Schackwitz W."/>
            <person name="Martin J."/>
            <person name="Lipzen A."/>
            <person name="Blum P."/>
        </authorList>
    </citation>
    <scope>NUCLEOTIDE SEQUENCE [LARGE SCALE GENOMIC DNA]</scope>
    <source>
        <strain evidence="4 10">ARS120-1</strain>
        <strain evidence="5 9">ARS120-2</strain>
        <strain evidence="2 12">ARS50-1</strain>
        <strain evidence="3 11">ARS50-2</strain>
    </source>
</reference>
<dbReference type="Proteomes" id="UP000061362">
    <property type="component" value="Chromosome"/>
</dbReference>
<dbReference type="Proteomes" id="UP000029084">
    <property type="component" value="Chromosome"/>
</dbReference>
<dbReference type="PANTHER" id="PTHR43293:SF3">
    <property type="entry name" value="CHOLESTEROL RING-CLEAVING HYDROLASE IPDB SUBUNIT"/>
    <property type="match status" value="1"/>
</dbReference>
<dbReference type="AlphaFoldDB" id="A0A088E7E4"/>
<keyword evidence="1" id="KW-0808">Transferase</keyword>
<dbReference type="PANTHER" id="PTHR43293">
    <property type="entry name" value="ACETATE COA-TRANSFERASE YDIF"/>
    <property type="match status" value="1"/>
</dbReference>
<dbReference type="Proteomes" id="UP000062398">
    <property type="component" value="Chromosome"/>
</dbReference>
<name>A0A088E7E4_9CREN</name>
<evidence type="ECO:0000313" key="5">
    <source>
        <dbReference type="EMBL" id="AKV81205.1"/>
    </source>
</evidence>
<evidence type="ECO:0000313" key="12">
    <source>
        <dbReference type="Proteomes" id="UP000068832"/>
    </source>
</evidence>
<dbReference type="SMART" id="SM00882">
    <property type="entry name" value="CoA_trans"/>
    <property type="match status" value="1"/>
</dbReference>